<dbReference type="InterPro" id="IPR019734">
    <property type="entry name" value="TPR_rpt"/>
</dbReference>
<gene>
    <name evidence="2" type="ORF">LAL4801_01787</name>
</gene>
<dbReference type="SUPFAM" id="SSF48452">
    <property type="entry name" value="TPR-like"/>
    <property type="match status" value="1"/>
</dbReference>
<proteinExistence type="predicted"/>
<dbReference type="AlphaFoldDB" id="A0A0M6Y205"/>
<feature type="repeat" description="TPR" evidence="1">
    <location>
        <begin position="107"/>
        <end position="140"/>
    </location>
</feature>
<name>A0A0M6Y205_9HYPH</name>
<dbReference type="InterPro" id="IPR011990">
    <property type="entry name" value="TPR-like_helical_dom_sf"/>
</dbReference>
<dbReference type="SMART" id="SM00028">
    <property type="entry name" value="TPR"/>
    <property type="match status" value="2"/>
</dbReference>
<dbReference type="Pfam" id="PF00515">
    <property type="entry name" value="TPR_1"/>
    <property type="match status" value="1"/>
</dbReference>
<dbReference type="Proteomes" id="UP000048926">
    <property type="component" value="Unassembled WGS sequence"/>
</dbReference>
<dbReference type="STRING" id="187304.B0E33_21290"/>
<sequence>MTCPRSHLNWLQVTGCLVAALLCLQLLILPAWATSEQDQLFEALKNAPNEEAASKIEDSIWHTWLDAAPTPEIRQKVDEAMRKRGSYDFQGAKDLLDTVVEEAPDYSEGWNQRAFILFLQGNYEASLEDIERALALEPRHFGALSGKAIIFMTLGRVQLGQEVLREAVGIHPFLKERDMLIKPQGVDL</sequence>
<keyword evidence="1" id="KW-0802">TPR repeat</keyword>
<organism evidence="2 3">
    <name type="scientific">Roseibium aggregatum</name>
    <dbReference type="NCBI Taxonomy" id="187304"/>
    <lineage>
        <taxon>Bacteria</taxon>
        <taxon>Pseudomonadati</taxon>
        <taxon>Pseudomonadota</taxon>
        <taxon>Alphaproteobacteria</taxon>
        <taxon>Hyphomicrobiales</taxon>
        <taxon>Stappiaceae</taxon>
        <taxon>Roseibium</taxon>
    </lineage>
</organism>
<dbReference type="OrthoDB" id="9815010at2"/>
<dbReference type="Gene3D" id="1.25.40.10">
    <property type="entry name" value="Tetratricopeptide repeat domain"/>
    <property type="match status" value="1"/>
</dbReference>
<dbReference type="PROSITE" id="PS50005">
    <property type="entry name" value="TPR"/>
    <property type="match status" value="1"/>
</dbReference>
<dbReference type="EMBL" id="CXST01000001">
    <property type="protein sequence ID" value="CTQ43349.1"/>
    <property type="molecule type" value="Genomic_DNA"/>
</dbReference>
<evidence type="ECO:0000313" key="3">
    <source>
        <dbReference type="Proteomes" id="UP000048926"/>
    </source>
</evidence>
<evidence type="ECO:0000256" key="1">
    <source>
        <dbReference type="PROSITE-ProRule" id="PRU00339"/>
    </source>
</evidence>
<accession>A0A0M6Y205</accession>
<evidence type="ECO:0000313" key="2">
    <source>
        <dbReference type="EMBL" id="CTQ43349.1"/>
    </source>
</evidence>
<protein>
    <submittedName>
        <fullName evidence="2">Putative PEP-CTERM system TPR-repeat lipoprotein</fullName>
    </submittedName>
</protein>
<dbReference type="RefSeq" id="WP_082444485.1">
    <property type="nucleotide sequence ID" value="NZ_CXST01000001.1"/>
</dbReference>
<keyword evidence="3" id="KW-1185">Reference proteome</keyword>
<reference evidence="3" key="1">
    <citation type="submission" date="2015-07" db="EMBL/GenBank/DDBJ databases">
        <authorList>
            <person name="Rodrigo-Torres Lidia"/>
            <person name="Arahal R.David."/>
        </authorList>
    </citation>
    <scope>NUCLEOTIDE SEQUENCE [LARGE SCALE GENOMIC DNA]</scope>
    <source>
        <strain evidence="3">CECT 4801</strain>
    </source>
</reference>
<keyword evidence="2" id="KW-0449">Lipoprotein</keyword>